<dbReference type="AlphaFoldDB" id="A0A1Y1ZWC9"/>
<keyword evidence="1" id="KW-0812">Transmembrane</keyword>
<keyword evidence="3" id="KW-1185">Reference proteome</keyword>
<evidence type="ECO:0000313" key="3">
    <source>
        <dbReference type="Proteomes" id="UP000193144"/>
    </source>
</evidence>
<evidence type="ECO:0000313" key="2">
    <source>
        <dbReference type="EMBL" id="ORY14556.1"/>
    </source>
</evidence>
<gene>
    <name evidence="2" type="ORF">BCR34DRAFT_228237</name>
</gene>
<reference evidence="2 3" key="1">
    <citation type="submission" date="2016-07" db="EMBL/GenBank/DDBJ databases">
        <title>Pervasive Adenine N6-methylation of Active Genes in Fungi.</title>
        <authorList>
            <consortium name="DOE Joint Genome Institute"/>
            <person name="Mondo S.J."/>
            <person name="Dannebaum R.O."/>
            <person name="Kuo R.C."/>
            <person name="Labutti K."/>
            <person name="Haridas S."/>
            <person name="Kuo A."/>
            <person name="Salamov A."/>
            <person name="Ahrendt S.R."/>
            <person name="Lipzen A."/>
            <person name="Sullivan W."/>
            <person name="Andreopoulos W.B."/>
            <person name="Clum A."/>
            <person name="Lindquist E."/>
            <person name="Daum C."/>
            <person name="Ramamoorthy G.K."/>
            <person name="Gryganskyi A."/>
            <person name="Culley D."/>
            <person name="Magnuson J.K."/>
            <person name="James T.Y."/>
            <person name="O'Malley M.A."/>
            <person name="Stajich J.E."/>
            <person name="Spatafora J.W."/>
            <person name="Visel A."/>
            <person name="Grigoriev I.V."/>
        </authorList>
    </citation>
    <scope>NUCLEOTIDE SEQUENCE [LARGE SCALE GENOMIC DNA]</scope>
    <source>
        <strain evidence="2 3">CBS 115471</strain>
    </source>
</reference>
<dbReference type="EMBL" id="MCFA01000032">
    <property type="protein sequence ID" value="ORY14556.1"/>
    <property type="molecule type" value="Genomic_DNA"/>
</dbReference>
<feature type="transmembrane region" description="Helical" evidence="1">
    <location>
        <begin position="20"/>
        <end position="41"/>
    </location>
</feature>
<sequence>MRMGRFEIRERIRLMELDLVGGVIAWTGLGWMVWCVALAWIGSGHGGFGWIEWSGFGGLDLVES</sequence>
<name>A0A1Y1ZWC9_9PLEO</name>
<accession>A0A1Y1ZWC9</accession>
<proteinExistence type="predicted"/>
<protein>
    <submittedName>
        <fullName evidence="2">Uncharacterized protein</fullName>
    </submittedName>
</protein>
<comment type="caution">
    <text evidence="2">The sequence shown here is derived from an EMBL/GenBank/DDBJ whole genome shotgun (WGS) entry which is preliminary data.</text>
</comment>
<dbReference type="Proteomes" id="UP000193144">
    <property type="component" value="Unassembled WGS sequence"/>
</dbReference>
<evidence type="ECO:0000256" key="1">
    <source>
        <dbReference type="SAM" id="Phobius"/>
    </source>
</evidence>
<keyword evidence="1" id="KW-0472">Membrane</keyword>
<keyword evidence="1" id="KW-1133">Transmembrane helix</keyword>
<organism evidence="2 3">
    <name type="scientific">Clohesyomyces aquaticus</name>
    <dbReference type="NCBI Taxonomy" id="1231657"/>
    <lineage>
        <taxon>Eukaryota</taxon>
        <taxon>Fungi</taxon>
        <taxon>Dikarya</taxon>
        <taxon>Ascomycota</taxon>
        <taxon>Pezizomycotina</taxon>
        <taxon>Dothideomycetes</taxon>
        <taxon>Pleosporomycetidae</taxon>
        <taxon>Pleosporales</taxon>
        <taxon>Lindgomycetaceae</taxon>
        <taxon>Clohesyomyces</taxon>
    </lineage>
</organism>